<accession>A0A4Z1F689</accession>
<dbReference type="InterPro" id="IPR054707">
    <property type="entry name" value="DhpH_subs-bd"/>
</dbReference>
<dbReference type="Gene3D" id="3.30.9.60">
    <property type="match status" value="1"/>
</dbReference>
<evidence type="ECO:0000256" key="3">
    <source>
        <dbReference type="ARBA" id="ARBA00023002"/>
    </source>
</evidence>
<proteinExistence type="predicted"/>
<dbReference type="SUPFAM" id="SSF54373">
    <property type="entry name" value="FAD-linked reductases, C-terminal domain"/>
    <property type="match status" value="1"/>
</dbReference>
<dbReference type="InterPro" id="IPR036188">
    <property type="entry name" value="FAD/NAD-bd_sf"/>
</dbReference>
<evidence type="ECO:0000259" key="6">
    <source>
        <dbReference type="Pfam" id="PF22607"/>
    </source>
</evidence>
<dbReference type="PRINTS" id="PR00420">
    <property type="entry name" value="RNGMNOXGNASE"/>
</dbReference>
<keyword evidence="8" id="KW-1185">Reference proteome</keyword>
<gene>
    <name evidence="7" type="ORF">BPAE_0387g00020</name>
</gene>
<feature type="domain" description="FAD-binding" evidence="5">
    <location>
        <begin position="8"/>
        <end position="52"/>
    </location>
</feature>
<evidence type="ECO:0000313" key="8">
    <source>
        <dbReference type="Proteomes" id="UP000297910"/>
    </source>
</evidence>
<organism evidence="7 8">
    <name type="scientific">Botrytis paeoniae</name>
    <dbReference type="NCBI Taxonomy" id="278948"/>
    <lineage>
        <taxon>Eukaryota</taxon>
        <taxon>Fungi</taxon>
        <taxon>Dikarya</taxon>
        <taxon>Ascomycota</taxon>
        <taxon>Pezizomycotina</taxon>
        <taxon>Leotiomycetes</taxon>
        <taxon>Helotiales</taxon>
        <taxon>Sclerotiniaceae</taxon>
        <taxon>Botrytis</taxon>
    </lineage>
</organism>
<keyword evidence="1" id="KW-0285">Flavoprotein</keyword>
<dbReference type="Pfam" id="PF22607">
    <property type="entry name" value="FAD_binding-like"/>
    <property type="match status" value="1"/>
</dbReference>
<protein>
    <submittedName>
        <fullName evidence="7">Uncharacterized protein</fullName>
    </submittedName>
</protein>
<comment type="caution">
    <text evidence="7">The sequence shown here is derived from an EMBL/GenBank/DDBJ whole genome shotgun (WGS) entry which is preliminary data.</text>
</comment>
<keyword evidence="4" id="KW-0472">Membrane</keyword>
<dbReference type="PANTHER" id="PTHR47469">
    <property type="entry name" value="MONOOXYGENASE-LIKE"/>
    <property type="match status" value="1"/>
</dbReference>
<dbReference type="SUPFAM" id="SSF51905">
    <property type="entry name" value="FAD/NAD(P)-binding domain"/>
    <property type="match status" value="1"/>
</dbReference>
<reference evidence="7 8" key="1">
    <citation type="submission" date="2017-12" db="EMBL/GenBank/DDBJ databases">
        <title>Comparative genomics of Botrytis spp.</title>
        <authorList>
            <person name="Valero-Jimenez C.A."/>
            <person name="Tapia P."/>
            <person name="Veloso J."/>
            <person name="Silva-Moreno E."/>
            <person name="Staats M."/>
            <person name="Valdes J.H."/>
            <person name="Van Kan J.A.L."/>
        </authorList>
    </citation>
    <scope>NUCLEOTIDE SEQUENCE [LARGE SCALE GENOMIC DNA]</scope>
    <source>
        <strain evidence="7 8">Bp0003</strain>
    </source>
</reference>
<evidence type="ECO:0000259" key="5">
    <source>
        <dbReference type="Pfam" id="PF01494"/>
    </source>
</evidence>
<feature type="transmembrane region" description="Helical" evidence="4">
    <location>
        <begin position="399"/>
        <end position="417"/>
    </location>
</feature>
<evidence type="ECO:0000313" key="7">
    <source>
        <dbReference type="EMBL" id="TGO18313.1"/>
    </source>
</evidence>
<dbReference type="InterPro" id="IPR053212">
    <property type="entry name" value="DHP_3-monooxygenase"/>
</dbReference>
<dbReference type="EMBL" id="PQXI01000385">
    <property type="protein sequence ID" value="TGO18313.1"/>
    <property type="molecule type" value="Genomic_DNA"/>
</dbReference>
<evidence type="ECO:0000256" key="4">
    <source>
        <dbReference type="SAM" id="Phobius"/>
    </source>
</evidence>
<keyword evidence="4" id="KW-1133">Transmembrane helix</keyword>
<keyword evidence="3" id="KW-0560">Oxidoreductase</keyword>
<dbReference type="Gene3D" id="3.50.50.60">
    <property type="entry name" value="FAD/NAD(P)-binding domain"/>
    <property type="match status" value="1"/>
</dbReference>
<dbReference type="AlphaFoldDB" id="A0A4Z1F689"/>
<evidence type="ECO:0000256" key="1">
    <source>
        <dbReference type="ARBA" id="ARBA00022630"/>
    </source>
</evidence>
<feature type="domain" description="2,6-dihydroxypyridine 3-monooxygenase substrate binding" evidence="6">
    <location>
        <begin position="193"/>
        <end position="323"/>
    </location>
</feature>
<evidence type="ECO:0000256" key="2">
    <source>
        <dbReference type="ARBA" id="ARBA00022827"/>
    </source>
</evidence>
<dbReference type="Proteomes" id="UP000297910">
    <property type="component" value="Unassembled WGS sequence"/>
</dbReference>
<dbReference type="GO" id="GO:0016491">
    <property type="term" value="F:oxidoreductase activity"/>
    <property type="evidence" value="ECO:0007669"/>
    <property type="project" value="UniProtKB-KW"/>
</dbReference>
<dbReference type="PANTHER" id="PTHR47469:SF2">
    <property type="entry name" value="OS06G0597600 PROTEIN"/>
    <property type="match status" value="1"/>
</dbReference>
<name>A0A4Z1F689_9HELO</name>
<dbReference type="Pfam" id="PF01494">
    <property type="entry name" value="FAD_binding_3"/>
    <property type="match status" value="1"/>
</dbReference>
<sequence length="435" mass="49700">MSRTSSLNVVIIGGSLSGLMHGIVLHRLGHRVHILERSMTLPEGQGAGISCRAYTQKLLDKFDLTKVPYYILSDKVHLLDHEGRTTRMLKISTKTTSWLSLYYKLRINFDCFQSEFYPERIPLSRIDEAKYELGQTVVDVKCEDDHRMVVDYESTADPNGKKKSLQADLVIVADGARSRIRRVLQPKLPPPKYTGYIAWRGMVPENEISVKFRGVLTGHTSLFHGKQGHIIIYLIPGENGSLKPGERVFNWVWYCNYAENSEELKEIMTDSDGHFYPGRYSMPIGKIRISIWNRQKDIAAEVLPPLLADTVQKTTRPFIQSINELRSPRASFFDGKLLMVGDALACCRPHAPSSIEQAALNALLFHDLLQGKITAAEWENRALQYSHAAFLRSKSYGLYWQYGLTWELFFALVYFGWSKVYEWVTVMMGHRSVGW</sequence>
<feature type="transmembrane region" description="Helical" evidence="4">
    <location>
        <begin position="6"/>
        <end position="29"/>
    </location>
</feature>
<dbReference type="InterPro" id="IPR002938">
    <property type="entry name" value="FAD-bd"/>
</dbReference>
<dbReference type="GO" id="GO:0071949">
    <property type="term" value="F:FAD binding"/>
    <property type="evidence" value="ECO:0007669"/>
    <property type="project" value="InterPro"/>
</dbReference>
<keyword evidence="2" id="KW-0274">FAD</keyword>
<keyword evidence="4" id="KW-0812">Transmembrane</keyword>